<proteinExistence type="predicted"/>
<feature type="region of interest" description="Disordered" evidence="1">
    <location>
        <begin position="46"/>
        <end position="91"/>
    </location>
</feature>
<evidence type="ECO:0000313" key="3">
    <source>
        <dbReference type="Proteomes" id="UP000765509"/>
    </source>
</evidence>
<gene>
    <name evidence="2" type="ORF">O181_097203</name>
</gene>
<sequence length="91" mass="9653">MTQLHHHHVGSGIGPSSKWASELHFIHESLDFCSCLLAHVSHLHTSPRHCTSTCTHNRTHTAPATAQEPASSPTTAQALAHPTAPAPPTNG</sequence>
<keyword evidence="3" id="KW-1185">Reference proteome</keyword>
<name>A0A9Q3J8G0_9BASI</name>
<feature type="compositionally biased region" description="Polar residues" evidence="1">
    <location>
        <begin position="48"/>
        <end position="72"/>
    </location>
</feature>
<organism evidence="2 3">
    <name type="scientific">Austropuccinia psidii MF-1</name>
    <dbReference type="NCBI Taxonomy" id="1389203"/>
    <lineage>
        <taxon>Eukaryota</taxon>
        <taxon>Fungi</taxon>
        <taxon>Dikarya</taxon>
        <taxon>Basidiomycota</taxon>
        <taxon>Pucciniomycotina</taxon>
        <taxon>Pucciniomycetes</taxon>
        <taxon>Pucciniales</taxon>
        <taxon>Sphaerophragmiaceae</taxon>
        <taxon>Austropuccinia</taxon>
    </lineage>
</organism>
<dbReference type="EMBL" id="AVOT02065382">
    <property type="protein sequence ID" value="MBW0557488.1"/>
    <property type="molecule type" value="Genomic_DNA"/>
</dbReference>
<accession>A0A9Q3J8G0</accession>
<protein>
    <submittedName>
        <fullName evidence="2">Uncharacterized protein</fullName>
    </submittedName>
</protein>
<dbReference type="Proteomes" id="UP000765509">
    <property type="component" value="Unassembled WGS sequence"/>
</dbReference>
<comment type="caution">
    <text evidence="2">The sequence shown here is derived from an EMBL/GenBank/DDBJ whole genome shotgun (WGS) entry which is preliminary data.</text>
</comment>
<evidence type="ECO:0000313" key="2">
    <source>
        <dbReference type="EMBL" id="MBW0557488.1"/>
    </source>
</evidence>
<feature type="compositionally biased region" description="Low complexity" evidence="1">
    <location>
        <begin position="73"/>
        <end position="83"/>
    </location>
</feature>
<evidence type="ECO:0000256" key="1">
    <source>
        <dbReference type="SAM" id="MobiDB-lite"/>
    </source>
</evidence>
<dbReference type="AlphaFoldDB" id="A0A9Q3J8G0"/>
<reference evidence="2" key="1">
    <citation type="submission" date="2021-03" db="EMBL/GenBank/DDBJ databases">
        <title>Draft genome sequence of rust myrtle Austropuccinia psidii MF-1, a brazilian biotype.</title>
        <authorList>
            <person name="Quecine M.C."/>
            <person name="Pachon D.M.R."/>
            <person name="Bonatelli M.L."/>
            <person name="Correr F.H."/>
            <person name="Franceschini L.M."/>
            <person name="Leite T.F."/>
            <person name="Margarido G.R.A."/>
            <person name="Almeida C.A."/>
            <person name="Ferrarezi J.A."/>
            <person name="Labate C.A."/>
        </authorList>
    </citation>
    <scope>NUCLEOTIDE SEQUENCE</scope>
    <source>
        <strain evidence="2">MF-1</strain>
    </source>
</reference>